<evidence type="ECO:0000313" key="1">
    <source>
        <dbReference type="EMBL" id="CAE2269522.1"/>
    </source>
</evidence>
<proteinExistence type="predicted"/>
<gene>
    <name evidence="1" type="ORF">OAUR00152_LOCUS31136</name>
</gene>
<accession>A0A7S4JNU0</accession>
<sequence length="100" mass="11305">MYSRHNDGQCGNHARWTLVGIGGRKCSPSFGWFLFHELKLSQNCSEVLKIALDFEQCLSPSSPPLFGWMKLNSDVGIVRKDMMSPWCLNRKDKCAAIILS</sequence>
<dbReference type="AlphaFoldDB" id="A0A7S4JNU0"/>
<name>A0A7S4JNU0_9STRA</name>
<protein>
    <submittedName>
        <fullName evidence="1">Uncharacterized protein</fullName>
    </submittedName>
</protein>
<dbReference type="EMBL" id="HBKQ01045135">
    <property type="protein sequence ID" value="CAE2269522.1"/>
    <property type="molecule type" value="Transcribed_RNA"/>
</dbReference>
<reference evidence="1" key="1">
    <citation type="submission" date="2021-01" db="EMBL/GenBank/DDBJ databases">
        <authorList>
            <person name="Corre E."/>
            <person name="Pelletier E."/>
            <person name="Niang G."/>
            <person name="Scheremetjew M."/>
            <person name="Finn R."/>
            <person name="Kale V."/>
            <person name="Holt S."/>
            <person name="Cochrane G."/>
            <person name="Meng A."/>
            <person name="Brown T."/>
            <person name="Cohen L."/>
        </authorList>
    </citation>
    <scope>NUCLEOTIDE SEQUENCE</scope>
    <source>
        <strain evidence="1">Isolate 1302-5</strain>
    </source>
</reference>
<organism evidence="1">
    <name type="scientific">Odontella aurita</name>
    <dbReference type="NCBI Taxonomy" id="265563"/>
    <lineage>
        <taxon>Eukaryota</taxon>
        <taxon>Sar</taxon>
        <taxon>Stramenopiles</taxon>
        <taxon>Ochrophyta</taxon>
        <taxon>Bacillariophyta</taxon>
        <taxon>Mediophyceae</taxon>
        <taxon>Biddulphiophycidae</taxon>
        <taxon>Eupodiscales</taxon>
        <taxon>Odontellaceae</taxon>
        <taxon>Odontella</taxon>
    </lineage>
</organism>